<dbReference type="Proteomes" id="UP000239209">
    <property type="component" value="Unassembled WGS sequence"/>
</dbReference>
<evidence type="ECO:0000313" key="4">
    <source>
        <dbReference type="Proteomes" id="UP000239209"/>
    </source>
</evidence>
<dbReference type="RefSeq" id="WP_158277767.1">
    <property type="nucleotide sequence ID" value="NZ_PVZG01000006.1"/>
</dbReference>
<keyword evidence="4" id="KW-1185">Reference proteome</keyword>
<name>A0A2T0S7L1_9ACTN</name>
<feature type="region of interest" description="Disordered" evidence="1">
    <location>
        <begin position="26"/>
        <end position="100"/>
    </location>
</feature>
<keyword evidence="2" id="KW-0732">Signal</keyword>
<dbReference type="OrthoDB" id="3402867at2"/>
<evidence type="ECO:0000256" key="2">
    <source>
        <dbReference type="SAM" id="SignalP"/>
    </source>
</evidence>
<feature type="compositionally biased region" description="Low complexity" evidence="1">
    <location>
        <begin position="37"/>
        <end position="60"/>
    </location>
</feature>
<evidence type="ECO:0008006" key="5">
    <source>
        <dbReference type="Google" id="ProtNLM"/>
    </source>
</evidence>
<evidence type="ECO:0000256" key="1">
    <source>
        <dbReference type="SAM" id="MobiDB-lite"/>
    </source>
</evidence>
<evidence type="ECO:0000313" key="3">
    <source>
        <dbReference type="EMBL" id="PRY29417.1"/>
    </source>
</evidence>
<feature type="chain" id="PRO_5015511437" description="Lipoprotein" evidence="2">
    <location>
        <begin position="26"/>
        <end position="171"/>
    </location>
</feature>
<gene>
    <name evidence="3" type="ORF">CLV70_106134</name>
</gene>
<proteinExistence type="predicted"/>
<accession>A0A2T0S7L1</accession>
<reference evidence="3 4" key="1">
    <citation type="submission" date="2018-03" db="EMBL/GenBank/DDBJ databases">
        <title>Genomic Encyclopedia of Archaeal and Bacterial Type Strains, Phase II (KMG-II): from individual species to whole genera.</title>
        <authorList>
            <person name="Goeker M."/>
        </authorList>
    </citation>
    <scope>NUCLEOTIDE SEQUENCE [LARGE SCALE GENOMIC DNA]</scope>
    <source>
        <strain evidence="3 4">DSM 45348</strain>
    </source>
</reference>
<feature type="signal peptide" evidence="2">
    <location>
        <begin position="1"/>
        <end position="25"/>
    </location>
</feature>
<dbReference type="AlphaFoldDB" id="A0A2T0S7L1"/>
<protein>
    <recommendedName>
        <fullName evidence="5">Lipoprotein</fullName>
    </recommendedName>
</protein>
<dbReference type="EMBL" id="PVZG01000006">
    <property type="protein sequence ID" value="PRY29417.1"/>
    <property type="molecule type" value="Genomic_DNA"/>
</dbReference>
<dbReference type="PROSITE" id="PS51257">
    <property type="entry name" value="PROKAR_LIPOPROTEIN"/>
    <property type="match status" value="1"/>
</dbReference>
<sequence>MSFFRTVTATSLLLGFLTACSSNPAEDNGISVPAPPSASATASQPPAGAAPTGSQPSAGADPTVSGTRATPPPNSVGTGAPPGAKRPSGIPKTPTDLIPSPGWIDGLITRGGTGPCYGFADWDGKPYAVYSTAGTTLKKGDRVRVRVTPNKLRIDCGEGTQVVLKALERVP</sequence>
<organism evidence="3 4">
    <name type="scientific">Pseudosporangium ferrugineum</name>
    <dbReference type="NCBI Taxonomy" id="439699"/>
    <lineage>
        <taxon>Bacteria</taxon>
        <taxon>Bacillati</taxon>
        <taxon>Actinomycetota</taxon>
        <taxon>Actinomycetes</taxon>
        <taxon>Micromonosporales</taxon>
        <taxon>Micromonosporaceae</taxon>
        <taxon>Pseudosporangium</taxon>
    </lineage>
</organism>
<comment type="caution">
    <text evidence="3">The sequence shown here is derived from an EMBL/GenBank/DDBJ whole genome shotgun (WGS) entry which is preliminary data.</text>
</comment>